<comment type="cofactor">
    <cofactor evidence="12">
        <name>Zn(2+)</name>
        <dbReference type="ChEBI" id="CHEBI:29105"/>
    </cofactor>
    <text evidence="12">Binds 2 zinc ions per subunit.</text>
</comment>
<dbReference type="AlphaFoldDB" id="A0A1G9M424"/>
<gene>
    <name evidence="12" type="primary">priA</name>
    <name evidence="15" type="ORF">SAMN04488502_101560</name>
</gene>
<dbReference type="InterPro" id="IPR042115">
    <property type="entry name" value="PriA_3primeBD_sf"/>
</dbReference>
<dbReference type="PROSITE" id="PS51194">
    <property type="entry name" value="HELICASE_CTER"/>
    <property type="match status" value="1"/>
</dbReference>
<dbReference type="Pfam" id="PF17764">
    <property type="entry name" value="PriA_3primeBD"/>
    <property type="match status" value="1"/>
</dbReference>
<comment type="catalytic activity">
    <reaction evidence="12">
        <text>Couples ATP hydrolysis with the unwinding of duplex DNA by translocating in the 3'-5' direction.</text>
        <dbReference type="EC" id="5.6.2.4"/>
    </reaction>
</comment>
<evidence type="ECO:0000259" key="14">
    <source>
        <dbReference type="PROSITE" id="PS51194"/>
    </source>
</evidence>
<dbReference type="HAMAP" id="MF_00983">
    <property type="entry name" value="PriA"/>
    <property type="match status" value="1"/>
</dbReference>
<dbReference type="GO" id="GO:0005524">
    <property type="term" value="F:ATP binding"/>
    <property type="evidence" value="ECO:0007669"/>
    <property type="project" value="UniProtKB-UniRule"/>
</dbReference>
<evidence type="ECO:0000256" key="10">
    <source>
        <dbReference type="ARBA" id="ARBA00023235"/>
    </source>
</evidence>
<dbReference type="InterPro" id="IPR011545">
    <property type="entry name" value="DEAD/DEAH_box_helicase_dom"/>
</dbReference>
<dbReference type="CDD" id="cd17929">
    <property type="entry name" value="DEXHc_priA"/>
    <property type="match status" value="1"/>
</dbReference>
<sequence>MQKIILVMINLPVKTINKAFSYLLPPELQFIRAGWRVLVPFGSRKVEGFVVSTDSGNGDGLKYIIEALDDLPWFDENMLQTAKWISDYYLCSLAEAMRLFIPGKTGLKTSLAYQLCPDLSCNEIEAALAGKSDQYLAACEYLAGHGSASLPQIYKQLTGDCLKTLNYLVNKKIVVKKYSTVKQDKPKYETFLKLAITPAEAEQLLRVSGHRPARRRLLTALLSKGVLAKADLKLLNISQDTVKRSLAGGLIVAEQKRLLRNSYAGLAHEAGAIRLNQQQQQVLQQIMPAVVNRQYRSFLLHGITGSGKTQVYLEVVAAVRKKRRQAIVLVPEIALTSQIVARFQTRFNDDVVVLHSKLSIDERNDAIWRLRTGQAGIVIGARSAVFAPLDDLGAVIIDEEHEFTYKQEEAPRYHAREVALKRAELAEGVVLMGSATPSVESYYQAVRHTHTLLELPDRADGASLPEVELVDMREELRCGRRSVISLALRNLINAAIARGEQVIILLNRRGYSTFVMCRECGHVMSCSNCAVSLVYHKSGRLRCHYCQTSVTPPDVCPVCSSRYIRYFGTGTQRLEDELAKTFPTARMIRMDQDTTGGKLGHDRILQAFAQGNYDILLGTQMVAKGHDIKNVTAVGIITADSILNLPDFRAAERTFALITQAAGRAGRGAVSGKVVIQTYNPEHYAIETGSRHAYADFYEQELSLRQSLFYPPFSKITKLTVTAPEEGEVHRSAADIAAALTSALASSDSTKILGPFVAPIARISNSFRMHILIKSVENAPVRLQLSLLKLHLRADVSIDVDPVNVM</sequence>
<dbReference type="EC" id="5.6.2.4" evidence="12"/>
<dbReference type="SUPFAM" id="SSF52540">
    <property type="entry name" value="P-loop containing nucleoside triphosphate hydrolases"/>
    <property type="match status" value="2"/>
</dbReference>
<dbReference type="PROSITE" id="PS51192">
    <property type="entry name" value="HELICASE_ATP_BIND_1"/>
    <property type="match status" value="1"/>
</dbReference>
<evidence type="ECO:0000313" key="15">
    <source>
        <dbReference type="EMBL" id="SDL69042.1"/>
    </source>
</evidence>
<evidence type="ECO:0000256" key="7">
    <source>
        <dbReference type="ARBA" id="ARBA00022833"/>
    </source>
</evidence>
<keyword evidence="7 12" id="KW-0862">Zinc</keyword>
<dbReference type="InterPro" id="IPR040498">
    <property type="entry name" value="PriA_CRR"/>
</dbReference>
<evidence type="ECO:0000313" key="16">
    <source>
        <dbReference type="Proteomes" id="UP000214880"/>
    </source>
</evidence>
<organism evidence="15 16">
    <name type="scientific">Dendrosporobacter quercicolus</name>
    <dbReference type="NCBI Taxonomy" id="146817"/>
    <lineage>
        <taxon>Bacteria</taxon>
        <taxon>Bacillati</taxon>
        <taxon>Bacillota</taxon>
        <taxon>Negativicutes</taxon>
        <taxon>Selenomonadales</taxon>
        <taxon>Sporomusaceae</taxon>
        <taxon>Dendrosporobacter</taxon>
    </lineage>
</organism>
<keyword evidence="8 12" id="KW-0067">ATP-binding</keyword>
<dbReference type="GO" id="GO:0003677">
    <property type="term" value="F:DNA binding"/>
    <property type="evidence" value="ECO:0007669"/>
    <property type="project" value="UniProtKB-UniRule"/>
</dbReference>
<feature type="binding site" evidence="12">
    <location>
        <position position="559"/>
    </location>
    <ligand>
        <name>Zn(2+)</name>
        <dbReference type="ChEBI" id="CHEBI:29105"/>
        <label>1</label>
    </ligand>
</feature>
<dbReference type="InterPro" id="IPR001650">
    <property type="entry name" value="Helicase_C-like"/>
</dbReference>
<dbReference type="SMART" id="SM00490">
    <property type="entry name" value="HELICc"/>
    <property type="match status" value="1"/>
</dbReference>
<dbReference type="Pfam" id="PF18074">
    <property type="entry name" value="PriA_C"/>
    <property type="match status" value="1"/>
</dbReference>
<accession>A0A1G9M424</accession>
<dbReference type="OrthoDB" id="9759544at2"/>
<keyword evidence="16" id="KW-1185">Reference proteome</keyword>
<keyword evidence="3 12" id="KW-0479">Metal-binding</keyword>
<evidence type="ECO:0000256" key="1">
    <source>
        <dbReference type="ARBA" id="ARBA00022515"/>
    </source>
</evidence>
<evidence type="ECO:0000259" key="13">
    <source>
        <dbReference type="PROSITE" id="PS51192"/>
    </source>
</evidence>
<evidence type="ECO:0000256" key="5">
    <source>
        <dbReference type="ARBA" id="ARBA00022801"/>
    </source>
</evidence>
<keyword evidence="1 12" id="KW-0639">Primosome</keyword>
<feature type="binding site" evidence="12">
    <location>
        <position position="520"/>
    </location>
    <ligand>
        <name>Zn(2+)</name>
        <dbReference type="ChEBI" id="CHEBI:29105"/>
        <label>1</label>
    </ligand>
</feature>
<evidence type="ECO:0000256" key="6">
    <source>
        <dbReference type="ARBA" id="ARBA00022806"/>
    </source>
</evidence>
<dbReference type="Pfam" id="PF00270">
    <property type="entry name" value="DEAD"/>
    <property type="match status" value="1"/>
</dbReference>
<dbReference type="InterPro" id="IPR014001">
    <property type="entry name" value="Helicase_ATP-bd"/>
</dbReference>
<feature type="binding site" evidence="12">
    <location>
        <position position="543"/>
    </location>
    <ligand>
        <name>Zn(2+)</name>
        <dbReference type="ChEBI" id="CHEBI:29105"/>
        <label>2</label>
    </ligand>
</feature>
<dbReference type="GO" id="GO:0006269">
    <property type="term" value="P:DNA replication, synthesis of primer"/>
    <property type="evidence" value="ECO:0007669"/>
    <property type="project" value="UniProtKB-KW"/>
</dbReference>
<dbReference type="InterPro" id="IPR041236">
    <property type="entry name" value="PriA_C"/>
</dbReference>
<feature type="binding site" evidence="12">
    <location>
        <position position="517"/>
    </location>
    <ligand>
        <name>Zn(2+)</name>
        <dbReference type="ChEBI" id="CHEBI:29105"/>
        <label>1</label>
    </ligand>
</feature>
<feature type="domain" description="Helicase ATP-binding" evidence="13">
    <location>
        <begin position="289"/>
        <end position="455"/>
    </location>
</feature>
<evidence type="ECO:0000256" key="8">
    <source>
        <dbReference type="ARBA" id="ARBA00022840"/>
    </source>
</evidence>
<dbReference type="EMBL" id="FNHB01000001">
    <property type="protein sequence ID" value="SDL69042.1"/>
    <property type="molecule type" value="Genomic_DNA"/>
</dbReference>
<feature type="binding site" evidence="12">
    <location>
        <position position="529"/>
    </location>
    <ligand>
        <name>Zn(2+)</name>
        <dbReference type="ChEBI" id="CHEBI:29105"/>
        <label>2</label>
    </ligand>
</feature>
<dbReference type="GO" id="GO:0043138">
    <property type="term" value="F:3'-5' DNA helicase activity"/>
    <property type="evidence" value="ECO:0007669"/>
    <property type="project" value="UniProtKB-EC"/>
</dbReference>
<evidence type="ECO:0000256" key="11">
    <source>
        <dbReference type="ARBA" id="ARBA00048988"/>
    </source>
</evidence>
<dbReference type="GO" id="GO:0016887">
    <property type="term" value="F:ATP hydrolysis activity"/>
    <property type="evidence" value="ECO:0007669"/>
    <property type="project" value="RHEA"/>
</dbReference>
<dbReference type="InterPro" id="IPR027417">
    <property type="entry name" value="P-loop_NTPase"/>
</dbReference>
<dbReference type="InterPro" id="IPR041222">
    <property type="entry name" value="PriA_3primeBD"/>
</dbReference>
<keyword evidence="9 12" id="KW-0238">DNA-binding</keyword>
<reference evidence="15 16" key="1">
    <citation type="submission" date="2016-10" db="EMBL/GenBank/DDBJ databases">
        <authorList>
            <person name="de Groot N.N."/>
        </authorList>
    </citation>
    <scope>NUCLEOTIDE SEQUENCE [LARGE SCALE GENOMIC DNA]</scope>
    <source>
        <strain evidence="15 16">DSM 1736</strain>
    </source>
</reference>
<dbReference type="Gene3D" id="3.40.1440.60">
    <property type="entry name" value="PriA, 3(prime) DNA-binding domain"/>
    <property type="match status" value="1"/>
</dbReference>
<dbReference type="GO" id="GO:0006270">
    <property type="term" value="P:DNA replication initiation"/>
    <property type="evidence" value="ECO:0007669"/>
    <property type="project" value="TreeGrafter"/>
</dbReference>
<dbReference type="Gene3D" id="3.40.50.300">
    <property type="entry name" value="P-loop containing nucleotide triphosphate hydrolases"/>
    <property type="match status" value="2"/>
</dbReference>
<dbReference type="RefSeq" id="WP_092068043.1">
    <property type="nucleotide sequence ID" value="NZ_FNHB01000001.1"/>
</dbReference>
<keyword evidence="4 12" id="KW-0547">Nucleotide-binding</keyword>
<evidence type="ECO:0000256" key="3">
    <source>
        <dbReference type="ARBA" id="ARBA00022723"/>
    </source>
</evidence>
<dbReference type="Pfam" id="PF18319">
    <property type="entry name" value="Zn_ribbon_PriA"/>
    <property type="match status" value="1"/>
</dbReference>
<dbReference type="FunFam" id="3.40.50.300:FF:000489">
    <property type="entry name" value="Primosome assembly protein PriA"/>
    <property type="match status" value="1"/>
</dbReference>
<feature type="binding site" evidence="12">
    <location>
        <position position="546"/>
    </location>
    <ligand>
        <name>Zn(2+)</name>
        <dbReference type="ChEBI" id="CHEBI:29105"/>
        <label>2</label>
    </ligand>
</feature>
<dbReference type="STRING" id="146817.SAMN04488502_101560"/>
<feature type="domain" description="Helicase C-terminal" evidence="14">
    <location>
        <begin position="551"/>
        <end position="705"/>
    </location>
</feature>
<keyword evidence="10 12" id="KW-0413">Isomerase</keyword>
<dbReference type="NCBIfam" id="NF004066">
    <property type="entry name" value="PRK05580.1-3"/>
    <property type="match status" value="1"/>
</dbReference>
<dbReference type="GO" id="GO:0008270">
    <property type="term" value="F:zinc ion binding"/>
    <property type="evidence" value="ECO:0007669"/>
    <property type="project" value="UniProtKB-UniRule"/>
</dbReference>
<evidence type="ECO:0000256" key="12">
    <source>
        <dbReference type="HAMAP-Rule" id="MF_00983"/>
    </source>
</evidence>
<dbReference type="GO" id="GO:0006310">
    <property type="term" value="P:DNA recombination"/>
    <property type="evidence" value="ECO:0007669"/>
    <property type="project" value="InterPro"/>
</dbReference>
<dbReference type="PANTHER" id="PTHR30580:SF0">
    <property type="entry name" value="PRIMOSOMAL PROTEIN N"/>
    <property type="match status" value="1"/>
</dbReference>
<protein>
    <recommendedName>
        <fullName evidence="12">Replication restart protein PriA</fullName>
    </recommendedName>
    <alternativeName>
        <fullName evidence="12">ATP-dependent DNA helicase PriA</fullName>
        <ecNumber evidence="12">5.6.2.4</ecNumber>
    </alternativeName>
    <alternativeName>
        <fullName evidence="12">DNA 3'-5' helicase PriA</fullName>
    </alternativeName>
</protein>
<dbReference type="CDD" id="cd18804">
    <property type="entry name" value="SF2_C_priA"/>
    <property type="match status" value="1"/>
</dbReference>
<comment type="similarity">
    <text evidence="12">Belongs to the helicase family. PriA subfamily.</text>
</comment>
<evidence type="ECO:0000256" key="4">
    <source>
        <dbReference type="ARBA" id="ARBA00022741"/>
    </source>
</evidence>
<dbReference type="NCBIfam" id="TIGR00595">
    <property type="entry name" value="priA"/>
    <property type="match status" value="1"/>
</dbReference>
<evidence type="ECO:0000256" key="2">
    <source>
        <dbReference type="ARBA" id="ARBA00022705"/>
    </source>
</evidence>
<dbReference type="Pfam" id="PF00271">
    <property type="entry name" value="Helicase_C"/>
    <property type="match status" value="1"/>
</dbReference>
<dbReference type="GO" id="GO:1990077">
    <property type="term" value="C:primosome complex"/>
    <property type="evidence" value="ECO:0007669"/>
    <property type="project" value="UniProtKB-UniRule"/>
</dbReference>
<comment type="catalytic activity">
    <reaction evidence="11 12">
        <text>ATP + H2O = ADP + phosphate + H(+)</text>
        <dbReference type="Rhea" id="RHEA:13065"/>
        <dbReference type="ChEBI" id="CHEBI:15377"/>
        <dbReference type="ChEBI" id="CHEBI:15378"/>
        <dbReference type="ChEBI" id="CHEBI:30616"/>
        <dbReference type="ChEBI" id="CHEBI:43474"/>
        <dbReference type="ChEBI" id="CHEBI:456216"/>
        <dbReference type="EC" id="5.6.2.4"/>
    </reaction>
</comment>
<dbReference type="SMART" id="SM00487">
    <property type="entry name" value="DEXDc"/>
    <property type="match status" value="1"/>
</dbReference>
<evidence type="ECO:0000256" key="9">
    <source>
        <dbReference type="ARBA" id="ARBA00023125"/>
    </source>
</evidence>
<name>A0A1G9M424_9FIRM</name>
<keyword evidence="5 12" id="KW-0378">Hydrolase</keyword>
<dbReference type="Proteomes" id="UP000214880">
    <property type="component" value="Unassembled WGS sequence"/>
</dbReference>
<comment type="subunit">
    <text evidence="12">Component of the replication restart primosome.</text>
</comment>
<keyword evidence="6 12" id="KW-0347">Helicase</keyword>
<proteinExistence type="inferred from homology"/>
<dbReference type="GO" id="GO:0006302">
    <property type="term" value="P:double-strand break repair"/>
    <property type="evidence" value="ECO:0007669"/>
    <property type="project" value="InterPro"/>
</dbReference>
<feature type="binding site" evidence="12">
    <location>
        <position position="526"/>
    </location>
    <ligand>
        <name>Zn(2+)</name>
        <dbReference type="ChEBI" id="CHEBI:29105"/>
        <label>2</label>
    </ligand>
</feature>
<feature type="binding site" evidence="12">
    <location>
        <position position="556"/>
    </location>
    <ligand>
        <name>Zn(2+)</name>
        <dbReference type="ChEBI" id="CHEBI:29105"/>
        <label>1</label>
    </ligand>
</feature>
<keyword evidence="2 12" id="KW-0235">DNA replication</keyword>
<comment type="function">
    <text evidence="12">Initiates the restart of stalled replication forks, which reloads the replicative helicase on sites other than the origin of replication. Recognizes and binds to abandoned replication forks and remodels them to uncover a helicase loading site. Promotes assembly of the primosome at these replication forks.</text>
</comment>
<dbReference type="InterPro" id="IPR005259">
    <property type="entry name" value="PriA"/>
</dbReference>
<dbReference type="PANTHER" id="PTHR30580">
    <property type="entry name" value="PRIMOSOMAL PROTEIN N"/>
    <property type="match status" value="1"/>
</dbReference>